<protein>
    <submittedName>
        <fullName evidence="2">Uncharacterized protein</fullName>
    </submittedName>
</protein>
<feature type="region of interest" description="Disordered" evidence="1">
    <location>
        <begin position="52"/>
        <end position="88"/>
    </location>
</feature>
<keyword evidence="3" id="KW-1185">Reference proteome</keyword>
<feature type="compositionally biased region" description="Polar residues" evidence="1">
    <location>
        <begin position="288"/>
        <end position="297"/>
    </location>
</feature>
<accession>A0ABQ9GDJ0</accession>
<reference evidence="2 3" key="1">
    <citation type="submission" date="2023-02" db="EMBL/GenBank/DDBJ databases">
        <title>LHISI_Scaffold_Assembly.</title>
        <authorList>
            <person name="Stuart O.P."/>
            <person name="Cleave R."/>
            <person name="Magrath M.J.L."/>
            <person name="Mikheyev A.S."/>
        </authorList>
    </citation>
    <scope>NUCLEOTIDE SEQUENCE [LARGE SCALE GENOMIC DNA]</scope>
    <source>
        <strain evidence="2">Daus_M_001</strain>
        <tissue evidence="2">Leg muscle</tissue>
    </source>
</reference>
<evidence type="ECO:0000313" key="3">
    <source>
        <dbReference type="Proteomes" id="UP001159363"/>
    </source>
</evidence>
<dbReference type="Proteomes" id="UP001159363">
    <property type="component" value="Chromosome 12"/>
</dbReference>
<sequence length="665" mass="72432">MSSSLAQYLLYTLGCVEDGDYYKILANSLKSCTPPPEGMKCYHVGQVSSQSFPRPPDDVSLSGSASVEGKVEVGHSPPAPSAGESAPKLGNYPLERGLDLVAPLKTTRNIASSNSLALAVSKPGSRSSVDVDDAPARVVNCRVRGCTCVEPIASSFQDKIDVKHVYTEVDFAIGSQFIRHALDDSEPIADLQGNKSHIGTFRCWPIALTASAAKEGRRLVGVEGKGRCLHLITGDPVTILCGSARPLPGTGRKDCGTPWEAATGARGIRVGWPPTSTRDRGRVHHVCSRSTRGSMSRDSPLRPTVWLPKPAVFFRNVHSPTGHFPNSLGSGYGAAPDWKGGGNGRSLGKPADPECPGPRIEPGSPWWEASRLTAQPPWPQRSRLRFRLQIWASGDENDRGSENFLMKPSSPPGRRRSYRCSHFTQCDRKGWFSLGAESQNVARSECRRAAAAGLNYRRSPPINYANEPAVESTCPTSRWWAATVTKEFMVPGRHSAEERPRTRSCNSHVTCGVVVRLFASHHGEPGSIPGGVTPRFPHSGIVSARFLGDLPFPPPLHSGAAPYSPRFTLIGSQELVVESCPNLITQISSLRTNSGLFWQRAPSYLNPFRSYRKKNLTILPSGEMLTWRLRHHRMPHQVTRTRVNNNGTISANAKSTKTDCNNSEN</sequence>
<evidence type="ECO:0000256" key="1">
    <source>
        <dbReference type="SAM" id="MobiDB-lite"/>
    </source>
</evidence>
<feature type="region of interest" description="Disordered" evidence="1">
    <location>
        <begin position="268"/>
        <end position="301"/>
    </location>
</feature>
<proteinExistence type="predicted"/>
<evidence type="ECO:0000313" key="2">
    <source>
        <dbReference type="EMBL" id="KAJ8870473.1"/>
    </source>
</evidence>
<dbReference type="EMBL" id="JARBHB010000013">
    <property type="protein sequence ID" value="KAJ8870473.1"/>
    <property type="molecule type" value="Genomic_DNA"/>
</dbReference>
<organism evidence="2 3">
    <name type="scientific">Dryococelus australis</name>
    <dbReference type="NCBI Taxonomy" id="614101"/>
    <lineage>
        <taxon>Eukaryota</taxon>
        <taxon>Metazoa</taxon>
        <taxon>Ecdysozoa</taxon>
        <taxon>Arthropoda</taxon>
        <taxon>Hexapoda</taxon>
        <taxon>Insecta</taxon>
        <taxon>Pterygota</taxon>
        <taxon>Neoptera</taxon>
        <taxon>Polyneoptera</taxon>
        <taxon>Phasmatodea</taxon>
        <taxon>Verophasmatodea</taxon>
        <taxon>Anareolatae</taxon>
        <taxon>Phasmatidae</taxon>
        <taxon>Eurycanthinae</taxon>
        <taxon>Dryococelus</taxon>
    </lineage>
</organism>
<name>A0ABQ9GDJ0_9NEOP</name>
<comment type="caution">
    <text evidence="2">The sequence shown here is derived from an EMBL/GenBank/DDBJ whole genome shotgun (WGS) entry which is preliminary data.</text>
</comment>
<gene>
    <name evidence="2" type="ORF">PR048_029495</name>
</gene>